<gene>
    <name evidence="1" type="ordered locus">Oter_1610</name>
</gene>
<keyword evidence="2" id="KW-1185">Reference proteome</keyword>
<dbReference type="KEGG" id="ote:Oter_1610"/>
<protein>
    <recommendedName>
        <fullName evidence="3">DUF3570 domain-containing protein</fullName>
    </recommendedName>
</protein>
<dbReference type="EMBL" id="CP001032">
    <property type="protein sequence ID" value="ACB74894.1"/>
    <property type="molecule type" value="Genomic_DNA"/>
</dbReference>
<dbReference type="AlphaFoldDB" id="B1ZTW1"/>
<organism evidence="1 2">
    <name type="scientific">Opitutus terrae (strain DSM 11246 / JCM 15787 / PB90-1)</name>
    <dbReference type="NCBI Taxonomy" id="452637"/>
    <lineage>
        <taxon>Bacteria</taxon>
        <taxon>Pseudomonadati</taxon>
        <taxon>Verrucomicrobiota</taxon>
        <taxon>Opitutia</taxon>
        <taxon>Opitutales</taxon>
        <taxon>Opitutaceae</taxon>
        <taxon>Opitutus</taxon>
    </lineage>
</organism>
<dbReference type="STRING" id="452637.Oter_1610"/>
<dbReference type="Pfam" id="PF12094">
    <property type="entry name" value="DUF3570"/>
    <property type="match status" value="2"/>
</dbReference>
<evidence type="ECO:0008006" key="3">
    <source>
        <dbReference type="Google" id="ProtNLM"/>
    </source>
</evidence>
<dbReference type="RefSeq" id="WP_012374431.1">
    <property type="nucleotide sequence ID" value="NC_010571.1"/>
</dbReference>
<dbReference type="Proteomes" id="UP000007013">
    <property type="component" value="Chromosome"/>
</dbReference>
<evidence type="ECO:0000313" key="2">
    <source>
        <dbReference type="Proteomes" id="UP000007013"/>
    </source>
</evidence>
<proteinExistence type="predicted"/>
<evidence type="ECO:0000313" key="1">
    <source>
        <dbReference type="EMBL" id="ACB74894.1"/>
    </source>
</evidence>
<reference evidence="1 2" key="1">
    <citation type="journal article" date="2011" name="J. Bacteriol.">
        <title>Genome sequence of the verrucomicrobium Opitutus terrae PB90-1, an abundant inhabitant of rice paddy soil ecosystems.</title>
        <authorList>
            <person name="van Passel M.W."/>
            <person name="Kant R."/>
            <person name="Palva A."/>
            <person name="Copeland A."/>
            <person name="Lucas S."/>
            <person name="Lapidus A."/>
            <person name="Glavina del Rio T."/>
            <person name="Pitluck S."/>
            <person name="Goltsman E."/>
            <person name="Clum A."/>
            <person name="Sun H."/>
            <person name="Schmutz J."/>
            <person name="Larimer F.W."/>
            <person name="Land M.L."/>
            <person name="Hauser L."/>
            <person name="Kyrpides N."/>
            <person name="Mikhailova N."/>
            <person name="Richardson P.P."/>
            <person name="Janssen P.H."/>
            <person name="de Vos W.M."/>
            <person name="Smidt H."/>
        </authorList>
    </citation>
    <scope>NUCLEOTIDE SEQUENCE [LARGE SCALE GENOMIC DNA]</scope>
    <source>
        <strain evidence="2">DSM 11246 / JCM 15787 / PB90-1</strain>
    </source>
</reference>
<dbReference type="InterPro" id="IPR021953">
    <property type="entry name" value="DUF3570"/>
</dbReference>
<dbReference type="eggNOG" id="COG2831">
    <property type="taxonomic scope" value="Bacteria"/>
</dbReference>
<dbReference type="OrthoDB" id="5450709at2"/>
<sequence length="387" mass="43383">MRLRPSSFPPLRAVWLLLLWLVVPQRSAKAETGVSYKFADYRESGDRIAVRSHYGLVEQTIGTDMRLRVNGVIDAIAGATPTGQPPETPGGPVPLTTIHDRRKAWGAEFFRQFPRIGVTLGAANSRESDYVSTGWSLNTLTDFNQKNTTLLLGVAGTDDDIKVFYQTERAKKRTTDLIAGVTQLLDARTSVVFNLGYGHSEGFHADPYRLIQKRVEIFPGVVLPRTFGENRPDERDKWTAYAAVNRAYPALHGAVEANYRWFHDSFGTNAHTVELAWFQQLGARLTLRPGIRYYQQSAADFYRIDLEGTNILPGERPNPAGPFFSADYRLSALRSTTYGLKAIATLTEHWQLDASIERYEMRGRDGLTSPSAYPRAVLVNVGVRLTW</sequence>
<accession>B1ZTW1</accession>
<name>B1ZTW1_OPITP</name>
<dbReference type="HOGENOM" id="CLU_660457_0_0_0"/>